<evidence type="ECO:0008006" key="6">
    <source>
        <dbReference type="Google" id="ProtNLM"/>
    </source>
</evidence>
<reference evidence="4" key="1">
    <citation type="submission" date="2023-05" db="EMBL/GenBank/DDBJ databases">
        <authorList>
            <person name="Huff M."/>
        </authorList>
    </citation>
    <scope>NUCLEOTIDE SEQUENCE</scope>
</reference>
<evidence type="ECO:0000313" key="4">
    <source>
        <dbReference type="EMBL" id="CAI9776360.1"/>
    </source>
</evidence>
<dbReference type="Pfam" id="PF02458">
    <property type="entry name" value="Transferase"/>
    <property type="match status" value="1"/>
</dbReference>
<accession>A0AAD1ZV65</accession>
<organism evidence="4 5">
    <name type="scientific">Fraxinus pennsylvanica</name>
    <dbReference type="NCBI Taxonomy" id="56036"/>
    <lineage>
        <taxon>Eukaryota</taxon>
        <taxon>Viridiplantae</taxon>
        <taxon>Streptophyta</taxon>
        <taxon>Embryophyta</taxon>
        <taxon>Tracheophyta</taxon>
        <taxon>Spermatophyta</taxon>
        <taxon>Magnoliopsida</taxon>
        <taxon>eudicotyledons</taxon>
        <taxon>Gunneridae</taxon>
        <taxon>Pentapetalae</taxon>
        <taxon>asterids</taxon>
        <taxon>lamiids</taxon>
        <taxon>Lamiales</taxon>
        <taxon>Oleaceae</taxon>
        <taxon>Oleeae</taxon>
        <taxon>Fraxinus</taxon>
    </lineage>
</organism>
<evidence type="ECO:0000256" key="3">
    <source>
        <dbReference type="ARBA" id="ARBA00023315"/>
    </source>
</evidence>
<keyword evidence="3" id="KW-0012">Acyltransferase</keyword>
<protein>
    <recommendedName>
        <fullName evidence="6">Vinorine synthase-like</fullName>
    </recommendedName>
</protein>
<evidence type="ECO:0000256" key="2">
    <source>
        <dbReference type="ARBA" id="ARBA00022679"/>
    </source>
</evidence>
<dbReference type="GO" id="GO:0016746">
    <property type="term" value="F:acyltransferase activity"/>
    <property type="evidence" value="ECO:0007669"/>
    <property type="project" value="UniProtKB-KW"/>
</dbReference>
<keyword evidence="2" id="KW-0808">Transferase</keyword>
<dbReference type="PANTHER" id="PTHR31623:SF105">
    <property type="entry name" value="VINORINE SYNTHASE-LIKE"/>
    <property type="match status" value="1"/>
</dbReference>
<dbReference type="AlphaFoldDB" id="A0AAD1ZV65"/>
<comment type="similarity">
    <text evidence="1">Belongs to the plant acyltransferase family.</text>
</comment>
<dbReference type="EMBL" id="OU503049">
    <property type="protein sequence ID" value="CAI9776360.1"/>
    <property type="molecule type" value="Genomic_DNA"/>
</dbReference>
<dbReference type="PANTHER" id="PTHR31623">
    <property type="entry name" value="F21J9.9"/>
    <property type="match status" value="1"/>
</dbReference>
<sequence>MSRENIKPSSSTPLHLRNFKFSLLDQMHPPLFHPIVIYFLPEASDFNDASRLLSSRTQILKKSLSLILTGFYPFAGIIRDSFSIDCNDGGVPFVVAKVKSQLSDFLKNPDLHMVQHFLPSELSWSSPGSNVLKIQVNQFDCGGMVIAVIVSHAVGDAVTLCTFLKSWASTARKSNEEVSPNYIGQSLFPQNDKVSVDSSIFSDLMRFLIPGNYILRRYVFDLLAISTLKAKSGVENPTRVEVVTAFIWRCFMAACAAAKSGSNNQPSLMIHSVNLRSRAMPPFAENSFGNFVWFPAAVQSMNETEADLASKVRESIRQIDGNFVRRMEGDEGWIGYYKNLEETKAVIPEEGICLFFSSWCRFGVYDIDFGWGKPIWAANSVWPDSFSPKINQVTLLDTKFGDGIEAWVTIGEQFAAAFQENEELRTLTSLNQSPLEIESRD</sequence>
<name>A0AAD1ZV65_9LAMI</name>
<proteinExistence type="inferred from homology"/>
<evidence type="ECO:0000313" key="5">
    <source>
        <dbReference type="Proteomes" id="UP000834106"/>
    </source>
</evidence>
<dbReference type="Proteomes" id="UP000834106">
    <property type="component" value="Chromosome 14"/>
</dbReference>
<keyword evidence="5" id="KW-1185">Reference proteome</keyword>
<evidence type="ECO:0000256" key="1">
    <source>
        <dbReference type="ARBA" id="ARBA00009861"/>
    </source>
</evidence>
<gene>
    <name evidence="4" type="ORF">FPE_LOCUS23790</name>
</gene>
<dbReference type="Gene3D" id="3.30.559.10">
    <property type="entry name" value="Chloramphenicol acetyltransferase-like domain"/>
    <property type="match status" value="2"/>
</dbReference>
<dbReference type="InterPro" id="IPR023213">
    <property type="entry name" value="CAT-like_dom_sf"/>
</dbReference>